<protein>
    <submittedName>
        <fullName evidence="2">Uncharacterized protein</fullName>
    </submittedName>
</protein>
<feature type="compositionally biased region" description="Low complexity" evidence="1">
    <location>
        <begin position="478"/>
        <end position="488"/>
    </location>
</feature>
<feature type="compositionally biased region" description="Low complexity" evidence="1">
    <location>
        <begin position="530"/>
        <end position="550"/>
    </location>
</feature>
<accession>A0ABR1UHC1</accession>
<feature type="region of interest" description="Disordered" evidence="1">
    <location>
        <begin position="1"/>
        <end position="30"/>
    </location>
</feature>
<gene>
    <name evidence="2" type="ORF">PG994_008550</name>
</gene>
<comment type="caution">
    <text evidence="2">The sequence shown here is derived from an EMBL/GenBank/DDBJ whole genome shotgun (WGS) entry which is preliminary data.</text>
</comment>
<feature type="compositionally biased region" description="Acidic residues" evidence="1">
    <location>
        <begin position="551"/>
        <end position="562"/>
    </location>
</feature>
<dbReference type="Proteomes" id="UP001480595">
    <property type="component" value="Unassembled WGS sequence"/>
</dbReference>
<keyword evidence="3" id="KW-1185">Reference proteome</keyword>
<dbReference type="EMBL" id="JAQQWL010000009">
    <property type="protein sequence ID" value="KAK8058102.1"/>
    <property type="molecule type" value="Genomic_DNA"/>
</dbReference>
<feature type="region of interest" description="Disordered" evidence="1">
    <location>
        <begin position="435"/>
        <end position="568"/>
    </location>
</feature>
<dbReference type="PANTHER" id="PTHR42037:SF1">
    <property type="match status" value="1"/>
</dbReference>
<reference evidence="2 3" key="1">
    <citation type="submission" date="2023-01" db="EMBL/GenBank/DDBJ databases">
        <title>Analysis of 21 Apiospora genomes using comparative genomics revels a genus with tremendous synthesis potential of carbohydrate active enzymes and secondary metabolites.</title>
        <authorList>
            <person name="Sorensen T."/>
        </authorList>
    </citation>
    <scope>NUCLEOTIDE SEQUENCE [LARGE SCALE GENOMIC DNA]</scope>
    <source>
        <strain evidence="2 3">CBS 135458</strain>
    </source>
</reference>
<feature type="compositionally biased region" description="Basic and acidic residues" evidence="1">
    <location>
        <begin position="502"/>
        <end position="511"/>
    </location>
</feature>
<name>A0ABR1UHC1_9PEZI</name>
<dbReference type="GeneID" id="92093022"/>
<dbReference type="Pfam" id="PF14441">
    <property type="entry name" value="OTT_1508_deam"/>
    <property type="match status" value="1"/>
</dbReference>
<dbReference type="PANTHER" id="PTHR42037">
    <property type="match status" value="1"/>
</dbReference>
<sequence length="568" mass="63424">MASFNYASKTAVDRRPPPNKPAKKKGPPRLDPYQRLINRFYEPLRLLHVLGQTRGKHTAVPMSADLAEKSRRWLLEGLAYLLDYGKGGSTTAALGLEGLDTGYTFWIASNGVPKPDKTVLFLQSTISNLRRLNDTASNFTEAQFIENCVEFATPRIKKEQGLLERFIAEIIKSFPQPKSSSDQALNQWLQRFLAKSPIDLCYLAYDQRKSASMKLIAHRSRPAEDESHQSTLIKPYIGLRHLLGRVANHVRAPKVVAANATRHQNFFDEGVSTVKRVRPMDSVPRPEADGLTTPFSILKRMVHDDNPKWRDYREAIEIMDQKLEIGKHIVESYEKEDFRPLRPLQFAFNDRFIACSKPACYCCSLYFKAHPSDPEEPRSHQKIWPSWGPPLVPNGPDGHRDGVKYKHQLHILNKMIESIRKEALNQIEKRVTYMGHHPDSTTGITPSILSDRPLEDRMGSLNIGSPRTDDEGDDSDSSDSIQSISSGSARSPHLTVATDLTPKGDNEHRSWESCANSDPVAKGDDAVGPALTDAADGTTDDIATVHVDTTVESDDEDDDPEADGGAAL</sequence>
<evidence type="ECO:0000313" key="3">
    <source>
        <dbReference type="Proteomes" id="UP001480595"/>
    </source>
</evidence>
<evidence type="ECO:0000313" key="2">
    <source>
        <dbReference type="EMBL" id="KAK8058102.1"/>
    </source>
</evidence>
<dbReference type="InterPro" id="IPR027796">
    <property type="entry name" value="OTT_1508_deam-like"/>
</dbReference>
<evidence type="ECO:0000256" key="1">
    <source>
        <dbReference type="SAM" id="MobiDB-lite"/>
    </source>
</evidence>
<organism evidence="2 3">
    <name type="scientific">Apiospora phragmitis</name>
    <dbReference type="NCBI Taxonomy" id="2905665"/>
    <lineage>
        <taxon>Eukaryota</taxon>
        <taxon>Fungi</taxon>
        <taxon>Dikarya</taxon>
        <taxon>Ascomycota</taxon>
        <taxon>Pezizomycotina</taxon>
        <taxon>Sordariomycetes</taxon>
        <taxon>Xylariomycetidae</taxon>
        <taxon>Amphisphaeriales</taxon>
        <taxon>Apiosporaceae</taxon>
        <taxon>Apiospora</taxon>
    </lineage>
</organism>
<proteinExistence type="predicted"/>
<dbReference type="RefSeq" id="XP_066713548.1">
    <property type="nucleotide sequence ID" value="XM_066859959.1"/>
</dbReference>